<evidence type="ECO:0000313" key="2">
    <source>
        <dbReference type="Proteomes" id="UP000076761"/>
    </source>
</evidence>
<organism evidence="1 2">
    <name type="scientific">Neolentinus lepideus HHB14362 ss-1</name>
    <dbReference type="NCBI Taxonomy" id="1314782"/>
    <lineage>
        <taxon>Eukaryota</taxon>
        <taxon>Fungi</taxon>
        <taxon>Dikarya</taxon>
        <taxon>Basidiomycota</taxon>
        <taxon>Agaricomycotina</taxon>
        <taxon>Agaricomycetes</taxon>
        <taxon>Gloeophyllales</taxon>
        <taxon>Gloeophyllaceae</taxon>
        <taxon>Neolentinus</taxon>
    </lineage>
</organism>
<reference evidence="1 2" key="1">
    <citation type="journal article" date="2016" name="Mol. Biol. Evol.">
        <title>Comparative Genomics of Early-Diverging Mushroom-Forming Fungi Provides Insights into the Origins of Lignocellulose Decay Capabilities.</title>
        <authorList>
            <person name="Nagy L.G."/>
            <person name="Riley R."/>
            <person name="Tritt A."/>
            <person name="Adam C."/>
            <person name="Daum C."/>
            <person name="Floudas D."/>
            <person name="Sun H."/>
            <person name="Yadav J.S."/>
            <person name="Pangilinan J."/>
            <person name="Larsson K.H."/>
            <person name="Matsuura K."/>
            <person name="Barry K."/>
            <person name="Labutti K."/>
            <person name="Kuo R."/>
            <person name="Ohm R.A."/>
            <person name="Bhattacharya S.S."/>
            <person name="Shirouzu T."/>
            <person name="Yoshinaga Y."/>
            <person name="Martin F.M."/>
            <person name="Grigoriev I.V."/>
            <person name="Hibbett D.S."/>
        </authorList>
    </citation>
    <scope>NUCLEOTIDE SEQUENCE [LARGE SCALE GENOMIC DNA]</scope>
    <source>
        <strain evidence="1 2">HHB14362 ss-1</strain>
    </source>
</reference>
<name>A0A165U737_9AGAM</name>
<dbReference type="EMBL" id="KV425560">
    <property type="protein sequence ID" value="KZT27741.1"/>
    <property type="molecule type" value="Genomic_DNA"/>
</dbReference>
<accession>A0A165U737</accession>
<keyword evidence="2" id="KW-1185">Reference proteome</keyword>
<dbReference type="AlphaFoldDB" id="A0A165U737"/>
<sequence>MQDIKTHFLLSFDIFGRAEQPSYGETKAVMTTERLARRPASLLYRSLRESWTNSLQNAWFEEARTTLPERSYPGRACRNVTQIHEAPSDSPLPSSSNISSCQLEMAKGLLAKYELDNISHLGLKLSYSACITN</sequence>
<protein>
    <submittedName>
        <fullName evidence="1">Uncharacterized protein</fullName>
    </submittedName>
</protein>
<proteinExistence type="predicted"/>
<gene>
    <name evidence="1" type="ORF">NEOLEDRAFT_56449</name>
</gene>
<dbReference type="InParanoid" id="A0A165U737"/>
<evidence type="ECO:0000313" key="1">
    <source>
        <dbReference type="EMBL" id="KZT27741.1"/>
    </source>
</evidence>
<dbReference type="Proteomes" id="UP000076761">
    <property type="component" value="Unassembled WGS sequence"/>
</dbReference>